<gene>
    <name evidence="2" type="ORF">NA56DRAFT_655052</name>
</gene>
<dbReference type="AlphaFoldDB" id="A0A2J6QJL1"/>
<proteinExistence type="predicted"/>
<evidence type="ECO:0000313" key="2">
    <source>
        <dbReference type="EMBL" id="PMD26462.1"/>
    </source>
</evidence>
<dbReference type="EMBL" id="KZ613468">
    <property type="protein sequence ID" value="PMD26462.1"/>
    <property type="molecule type" value="Genomic_DNA"/>
</dbReference>
<feature type="region of interest" description="Disordered" evidence="1">
    <location>
        <begin position="196"/>
        <end position="234"/>
    </location>
</feature>
<evidence type="ECO:0000256" key="1">
    <source>
        <dbReference type="SAM" id="MobiDB-lite"/>
    </source>
</evidence>
<keyword evidence="3" id="KW-1185">Reference proteome</keyword>
<accession>A0A2J6QJL1</accession>
<sequence>MVGVVLVVDVDVDMGYGGGGGGGGGFVREGLRMARGGVACRLSTVVHLRGPGLAQWWPCQWYPYRIAQYCNIDMDVDMHMHMEQGFMNVEHAKWAASRAGCGLLLKFQSTVSYRTYSRYRNTCYGSREIRSPPDYQLMSAAAPSSVCLEQSKTERRVLYQSNYLDDLDTLRLPDLTAQLLQLFTCRLTMYFPKSLHHHQHPSTHGTPVAQGQAPRIPVPHPGPHHAGSPALRDLRGLPGLDTLLVARACPGRR</sequence>
<evidence type="ECO:0000313" key="3">
    <source>
        <dbReference type="Proteomes" id="UP000235672"/>
    </source>
</evidence>
<organism evidence="2 3">
    <name type="scientific">Hyaloscypha hepaticicola</name>
    <dbReference type="NCBI Taxonomy" id="2082293"/>
    <lineage>
        <taxon>Eukaryota</taxon>
        <taxon>Fungi</taxon>
        <taxon>Dikarya</taxon>
        <taxon>Ascomycota</taxon>
        <taxon>Pezizomycotina</taxon>
        <taxon>Leotiomycetes</taxon>
        <taxon>Helotiales</taxon>
        <taxon>Hyaloscyphaceae</taxon>
        <taxon>Hyaloscypha</taxon>
    </lineage>
</organism>
<reference evidence="2 3" key="1">
    <citation type="submission" date="2016-05" db="EMBL/GenBank/DDBJ databases">
        <title>A degradative enzymes factory behind the ericoid mycorrhizal symbiosis.</title>
        <authorList>
            <consortium name="DOE Joint Genome Institute"/>
            <person name="Martino E."/>
            <person name="Morin E."/>
            <person name="Grelet G."/>
            <person name="Kuo A."/>
            <person name="Kohler A."/>
            <person name="Daghino S."/>
            <person name="Barry K."/>
            <person name="Choi C."/>
            <person name="Cichocki N."/>
            <person name="Clum A."/>
            <person name="Copeland A."/>
            <person name="Hainaut M."/>
            <person name="Haridas S."/>
            <person name="Labutti K."/>
            <person name="Lindquist E."/>
            <person name="Lipzen A."/>
            <person name="Khouja H.-R."/>
            <person name="Murat C."/>
            <person name="Ohm R."/>
            <person name="Olson A."/>
            <person name="Spatafora J."/>
            <person name="Veneault-Fourrey C."/>
            <person name="Henrissat B."/>
            <person name="Grigoriev I."/>
            <person name="Martin F."/>
            <person name="Perotto S."/>
        </authorList>
    </citation>
    <scope>NUCLEOTIDE SEQUENCE [LARGE SCALE GENOMIC DNA]</scope>
    <source>
        <strain evidence="2 3">UAMH 7357</strain>
    </source>
</reference>
<dbReference type="Proteomes" id="UP000235672">
    <property type="component" value="Unassembled WGS sequence"/>
</dbReference>
<name>A0A2J6QJL1_9HELO</name>
<protein>
    <submittedName>
        <fullName evidence="2">Uncharacterized protein</fullName>
    </submittedName>
</protein>